<proteinExistence type="predicted"/>
<dbReference type="Proteomes" id="UP000225740">
    <property type="component" value="Unassembled WGS sequence"/>
</dbReference>
<keyword evidence="4" id="KW-1185">Reference proteome</keyword>
<name>A0A2G1W688_9BACT</name>
<organism evidence="3 4">
    <name type="scientific">Rhodopirellula bahusiensis</name>
    <dbReference type="NCBI Taxonomy" id="2014065"/>
    <lineage>
        <taxon>Bacteria</taxon>
        <taxon>Pseudomonadati</taxon>
        <taxon>Planctomycetota</taxon>
        <taxon>Planctomycetia</taxon>
        <taxon>Pirellulales</taxon>
        <taxon>Pirellulaceae</taxon>
        <taxon>Rhodopirellula</taxon>
    </lineage>
</organism>
<protein>
    <submittedName>
        <fullName evidence="3">Uncharacterized protein</fullName>
    </submittedName>
</protein>
<sequence>MTQLNRHDASVRPKLSRRNIIRLRAQRAFLASLAAGILTTGMTGCTIMGGLQSKLTRSECIDDFMVSHRNKVMAEKAWLRNSHCHKKHRHMKDLRKGFIDGYMEVATGGSGCTPAVVSPDYWGWKHQSGDGQSAVNAWFEGFPLGVKAAEQDGIGYYNQIRIQTPMQPTQPAMTGSMAPTPVAPVPPTPTANVLPPGIQLGEGETLVPGRVTFEEANELTGTNVDMNRVKQQAPPAPPAIKSVAPKSNVTDDPFSQVAPSQSNEGFVADGAGAMLSDIPPTSGDQFGGSANIKQLFPDVDSVSSPQDTSASDLVPRTQQTPVSTNVAEPTQDEIDSVIEEIFGRPDRQAQSNEAVESPANNQSMQFLFD</sequence>
<accession>A0A2G1W688</accession>
<evidence type="ECO:0000313" key="4">
    <source>
        <dbReference type="Proteomes" id="UP000225740"/>
    </source>
</evidence>
<feature type="region of interest" description="Disordered" evidence="1">
    <location>
        <begin position="299"/>
        <end position="369"/>
    </location>
</feature>
<evidence type="ECO:0000313" key="3">
    <source>
        <dbReference type="EMBL" id="PHQ34545.1"/>
    </source>
</evidence>
<feature type="compositionally biased region" description="Polar residues" evidence="1">
    <location>
        <begin position="301"/>
        <end position="328"/>
    </location>
</feature>
<evidence type="ECO:0000256" key="1">
    <source>
        <dbReference type="SAM" id="MobiDB-lite"/>
    </source>
</evidence>
<evidence type="ECO:0000256" key="2">
    <source>
        <dbReference type="SAM" id="Phobius"/>
    </source>
</evidence>
<dbReference type="RefSeq" id="WP_099261296.1">
    <property type="nucleotide sequence ID" value="NZ_NIZW01000010.1"/>
</dbReference>
<gene>
    <name evidence="3" type="ORF">CEE69_14080</name>
</gene>
<dbReference type="GeneID" id="90609223"/>
<keyword evidence="2" id="KW-0812">Transmembrane</keyword>
<reference evidence="3 4" key="1">
    <citation type="submission" date="2017-06" db="EMBL/GenBank/DDBJ databases">
        <title>Description of Rhodopirellula bahusiensis sp. nov.</title>
        <authorList>
            <person name="Kizina J."/>
            <person name="Harder J."/>
        </authorList>
    </citation>
    <scope>NUCLEOTIDE SEQUENCE [LARGE SCALE GENOMIC DNA]</scope>
    <source>
        <strain evidence="3 4">SWK21</strain>
    </source>
</reference>
<dbReference type="AlphaFoldDB" id="A0A2G1W688"/>
<dbReference type="OrthoDB" id="215737at2"/>
<feature type="compositionally biased region" description="Polar residues" evidence="1">
    <location>
        <begin position="348"/>
        <end position="369"/>
    </location>
</feature>
<feature type="transmembrane region" description="Helical" evidence="2">
    <location>
        <begin position="28"/>
        <end position="51"/>
    </location>
</feature>
<keyword evidence="2" id="KW-0472">Membrane</keyword>
<dbReference type="EMBL" id="NIZW01000010">
    <property type="protein sequence ID" value="PHQ34545.1"/>
    <property type="molecule type" value="Genomic_DNA"/>
</dbReference>
<comment type="caution">
    <text evidence="3">The sequence shown here is derived from an EMBL/GenBank/DDBJ whole genome shotgun (WGS) entry which is preliminary data.</text>
</comment>
<keyword evidence="2" id="KW-1133">Transmembrane helix</keyword>